<keyword evidence="1" id="KW-0812">Transmembrane</keyword>
<dbReference type="OrthoDB" id="4160565at2759"/>
<evidence type="ECO:0000313" key="2">
    <source>
        <dbReference type="EMBL" id="KIW45124.1"/>
    </source>
</evidence>
<evidence type="ECO:0000256" key="1">
    <source>
        <dbReference type="SAM" id="Phobius"/>
    </source>
</evidence>
<organism evidence="2 3">
    <name type="scientific">Exophiala oligosperma</name>
    <dbReference type="NCBI Taxonomy" id="215243"/>
    <lineage>
        <taxon>Eukaryota</taxon>
        <taxon>Fungi</taxon>
        <taxon>Dikarya</taxon>
        <taxon>Ascomycota</taxon>
        <taxon>Pezizomycotina</taxon>
        <taxon>Eurotiomycetes</taxon>
        <taxon>Chaetothyriomycetidae</taxon>
        <taxon>Chaetothyriales</taxon>
        <taxon>Herpotrichiellaceae</taxon>
        <taxon>Exophiala</taxon>
    </lineage>
</organism>
<dbReference type="Proteomes" id="UP000053342">
    <property type="component" value="Unassembled WGS sequence"/>
</dbReference>
<keyword evidence="3" id="KW-1185">Reference proteome</keyword>
<accession>A0A0D2EAX2</accession>
<proteinExistence type="predicted"/>
<gene>
    <name evidence="2" type="ORF">PV06_03537</name>
</gene>
<evidence type="ECO:0000313" key="3">
    <source>
        <dbReference type="Proteomes" id="UP000053342"/>
    </source>
</evidence>
<name>A0A0D2EAX2_9EURO</name>
<dbReference type="EMBL" id="KN847334">
    <property type="protein sequence ID" value="KIW45124.1"/>
    <property type="molecule type" value="Genomic_DNA"/>
</dbReference>
<dbReference type="HOGENOM" id="CLU_2196996_0_0_1"/>
<dbReference type="AlphaFoldDB" id="A0A0D2EAX2"/>
<reference evidence="2 3" key="1">
    <citation type="submission" date="2015-01" db="EMBL/GenBank/DDBJ databases">
        <title>The Genome Sequence of Exophiala oligosperma CBS72588.</title>
        <authorList>
            <consortium name="The Broad Institute Genomics Platform"/>
            <person name="Cuomo C."/>
            <person name="de Hoog S."/>
            <person name="Gorbushina A."/>
            <person name="Stielow B."/>
            <person name="Teixiera M."/>
            <person name="Abouelleil A."/>
            <person name="Chapman S.B."/>
            <person name="Priest M."/>
            <person name="Young S.K."/>
            <person name="Wortman J."/>
            <person name="Nusbaum C."/>
            <person name="Birren B."/>
        </authorList>
    </citation>
    <scope>NUCLEOTIDE SEQUENCE [LARGE SCALE GENOMIC DNA]</scope>
    <source>
        <strain evidence="2 3">CBS 72588</strain>
    </source>
</reference>
<feature type="transmembrane region" description="Helical" evidence="1">
    <location>
        <begin position="70"/>
        <end position="89"/>
    </location>
</feature>
<dbReference type="GeneID" id="27355611"/>
<keyword evidence="1" id="KW-1133">Transmembrane helix</keyword>
<dbReference type="VEuPathDB" id="FungiDB:PV06_03537"/>
<protein>
    <submittedName>
        <fullName evidence="2">Uncharacterized protein</fullName>
    </submittedName>
</protein>
<feature type="transmembrane region" description="Helical" evidence="1">
    <location>
        <begin position="21"/>
        <end position="44"/>
    </location>
</feature>
<dbReference type="RefSeq" id="XP_016265340.1">
    <property type="nucleotide sequence ID" value="XM_016404335.1"/>
</dbReference>
<sequence length="108" mass="12212">MVIMSTALQRNWQMMKQDWPLVSTAVLCNPVLVLHAMNGLLSYLDPAGMSNPLFNTRVNPHLDVHADENFTRVFTAVIVMAQLAAYRSFRNDNRSHKSGNVPQLLDMN</sequence>
<keyword evidence="1" id="KW-0472">Membrane</keyword>